<reference evidence="6" key="2">
    <citation type="submission" date="2020-09" db="EMBL/GenBank/DDBJ databases">
        <authorList>
            <person name="Sun Q."/>
            <person name="Kim S."/>
        </authorList>
    </citation>
    <scope>NUCLEOTIDE SEQUENCE</scope>
    <source>
        <strain evidence="6">KCTC 32296</strain>
    </source>
</reference>
<keyword evidence="4" id="KW-0547">Nucleotide-binding</keyword>
<accession>A0A918Q384</accession>
<name>A0A918Q384_9CAUL</name>
<dbReference type="AlphaFoldDB" id="A0A918Q384"/>
<dbReference type="GO" id="GO:0004540">
    <property type="term" value="F:RNA nuclease activity"/>
    <property type="evidence" value="ECO:0007669"/>
    <property type="project" value="InterPro"/>
</dbReference>
<dbReference type="GO" id="GO:0016787">
    <property type="term" value="F:hydrolase activity"/>
    <property type="evidence" value="ECO:0007669"/>
    <property type="project" value="UniProtKB-KW"/>
</dbReference>
<evidence type="ECO:0000256" key="1">
    <source>
        <dbReference type="ARBA" id="ARBA00022553"/>
    </source>
</evidence>
<evidence type="ECO:0000313" key="6">
    <source>
        <dbReference type="EMBL" id="GGZ29683.1"/>
    </source>
</evidence>
<dbReference type="GO" id="GO:0110001">
    <property type="term" value="C:toxin-antitoxin complex"/>
    <property type="evidence" value="ECO:0007669"/>
    <property type="project" value="InterPro"/>
</dbReference>
<protein>
    <submittedName>
        <fullName evidence="6">DUF86 domain-containing protein</fullName>
    </submittedName>
</protein>
<comment type="caution">
    <text evidence="6">The sequence shown here is derived from an EMBL/GenBank/DDBJ whole genome shotgun (WGS) entry which is preliminary data.</text>
</comment>
<dbReference type="GO" id="GO:0000166">
    <property type="term" value="F:nucleotide binding"/>
    <property type="evidence" value="ECO:0007669"/>
    <property type="project" value="UniProtKB-KW"/>
</dbReference>
<evidence type="ECO:0000256" key="4">
    <source>
        <dbReference type="ARBA" id="ARBA00022741"/>
    </source>
</evidence>
<evidence type="ECO:0000256" key="5">
    <source>
        <dbReference type="ARBA" id="ARBA00022801"/>
    </source>
</evidence>
<dbReference type="InterPro" id="IPR008201">
    <property type="entry name" value="HepT-like"/>
</dbReference>
<dbReference type="PANTHER" id="PTHR34139:SF1">
    <property type="entry name" value="RNASE MJ1380-RELATED"/>
    <property type="match status" value="1"/>
</dbReference>
<reference evidence="6" key="1">
    <citation type="journal article" date="2014" name="Int. J. Syst. Evol. Microbiol.">
        <title>Complete genome sequence of Corynebacterium casei LMG S-19264T (=DSM 44701T), isolated from a smear-ripened cheese.</title>
        <authorList>
            <consortium name="US DOE Joint Genome Institute (JGI-PGF)"/>
            <person name="Walter F."/>
            <person name="Albersmeier A."/>
            <person name="Kalinowski J."/>
            <person name="Ruckert C."/>
        </authorList>
    </citation>
    <scope>NUCLEOTIDE SEQUENCE</scope>
    <source>
        <strain evidence="6">KCTC 32296</strain>
    </source>
</reference>
<keyword evidence="1" id="KW-0597">Phosphoprotein</keyword>
<keyword evidence="7" id="KW-1185">Reference proteome</keyword>
<keyword evidence="5" id="KW-0378">Hydrolase</keyword>
<dbReference type="InterPro" id="IPR051813">
    <property type="entry name" value="HepT_RNase_toxin"/>
</dbReference>
<organism evidence="6 7">
    <name type="scientific">Asticcacaulis endophyticus</name>
    <dbReference type="NCBI Taxonomy" id="1395890"/>
    <lineage>
        <taxon>Bacteria</taxon>
        <taxon>Pseudomonadati</taxon>
        <taxon>Pseudomonadota</taxon>
        <taxon>Alphaproteobacteria</taxon>
        <taxon>Caulobacterales</taxon>
        <taxon>Caulobacteraceae</taxon>
        <taxon>Asticcacaulis</taxon>
    </lineage>
</organism>
<proteinExistence type="predicted"/>
<keyword evidence="2" id="KW-1277">Toxin-antitoxin system</keyword>
<evidence type="ECO:0000256" key="3">
    <source>
        <dbReference type="ARBA" id="ARBA00022722"/>
    </source>
</evidence>
<dbReference type="Pfam" id="PF01934">
    <property type="entry name" value="HepT-like"/>
    <property type="match status" value="1"/>
</dbReference>
<dbReference type="Proteomes" id="UP000662572">
    <property type="component" value="Unassembled WGS sequence"/>
</dbReference>
<evidence type="ECO:0000313" key="7">
    <source>
        <dbReference type="Proteomes" id="UP000662572"/>
    </source>
</evidence>
<sequence length="117" mass="13198">MARTPSARLDDMGDAILGIREALHDVNFETYRSSWVLQRSIERGLEIISEASRSIPDELKNLAPDVSWPAIAAIGNILRHEYQRVEPLIIWNIVENHLTVLEDAILVMSREVSNGHA</sequence>
<dbReference type="PANTHER" id="PTHR34139">
    <property type="entry name" value="UPF0331 PROTEIN MJ0127"/>
    <property type="match status" value="1"/>
</dbReference>
<keyword evidence="3" id="KW-0540">Nuclease</keyword>
<dbReference type="EMBL" id="BMZB01000001">
    <property type="protein sequence ID" value="GGZ29683.1"/>
    <property type="molecule type" value="Genomic_DNA"/>
</dbReference>
<evidence type="ECO:0000256" key="2">
    <source>
        <dbReference type="ARBA" id="ARBA00022649"/>
    </source>
</evidence>
<gene>
    <name evidence="6" type="ORF">GCM10011273_14680</name>
</gene>